<sequence length="226" mass="24957">MALNKSRSLTPYHRRSSIPSQSPTDGHYPQAHRLVDINGQSIIRSVNSRLLGRPSSAVSAPSKGMGMQLGKSQRANQFLESLKDEGEVIVEDVRPSANPRRASAPPPTDPITLTTEEKLNVTLKRDGDVTTSFDSLTGDCTPSQFFVNWNSKQQEPDSSNRFNKASFSKASIDHPRLNSSCATVLRKQLHSNSFTATAGLKQQSETETGYQPNCVIDMFVQLFLYQ</sequence>
<dbReference type="GO" id="GO:0051645">
    <property type="term" value="P:Golgi localization"/>
    <property type="evidence" value="ECO:0007669"/>
    <property type="project" value="TreeGrafter"/>
</dbReference>
<dbReference type="EMBL" id="LEKV01002049">
    <property type="protein sequence ID" value="KVI04460.1"/>
    <property type="molecule type" value="Genomic_DNA"/>
</dbReference>
<evidence type="ECO:0000256" key="3">
    <source>
        <dbReference type="ARBA" id="ARBA00022490"/>
    </source>
</evidence>
<evidence type="ECO:0000313" key="9">
    <source>
        <dbReference type="Proteomes" id="UP000243975"/>
    </source>
</evidence>
<keyword evidence="4 5" id="KW-0653">Protein transport</keyword>
<keyword evidence="5" id="KW-0472">Membrane</keyword>
<dbReference type="GO" id="GO:0015031">
    <property type="term" value="P:protein transport"/>
    <property type="evidence" value="ECO:0007669"/>
    <property type="project" value="UniProtKB-KW"/>
</dbReference>
<evidence type="ECO:0000256" key="5">
    <source>
        <dbReference type="RuleBase" id="RU364018"/>
    </source>
</evidence>
<evidence type="ECO:0000256" key="6">
    <source>
        <dbReference type="RuleBase" id="RU366052"/>
    </source>
</evidence>
<dbReference type="Proteomes" id="UP000243975">
    <property type="component" value="Unassembled WGS sequence"/>
</dbReference>
<dbReference type="GO" id="GO:0000139">
    <property type="term" value="C:Golgi membrane"/>
    <property type="evidence" value="ECO:0007669"/>
    <property type="project" value="UniProtKB-SubCell"/>
</dbReference>
<evidence type="ECO:0000313" key="8">
    <source>
        <dbReference type="EMBL" id="KVI04460.1"/>
    </source>
</evidence>
<accession>A0A103Y8H0</accession>
<keyword evidence="2 5" id="KW-0813">Transport</keyword>
<dbReference type="InterPro" id="IPR027059">
    <property type="entry name" value="Coatomer_dsu"/>
</dbReference>
<keyword evidence="5" id="KW-0968">Cytoplasmic vesicle</keyword>
<feature type="non-terminal residue" evidence="8">
    <location>
        <position position="226"/>
    </location>
</feature>
<feature type="region of interest" description="Disordered" evidence="7">
    <location>
        <begin position="1"/>
        <end position="30"/>
    </location>
</feature>
<reference evidence="8 9" key="1">
    <citation type="journal article" date="2016" name="Sci. Rep.">
        <title>The genome sequence of the outbreeding globe artichoke constructed de novo incorporating a phase-aware low-pass sequencing strategy of F1 progeny.</title>
        <authorList>
            <person name="Scaglione D."/>
            <person name="Reyes-Chin-Wo S."/>
            <person name="Acquadro A."/>
            <person name="Froenicke L."/>
            <person name="Portis E."/>
            <person name="Beitel C."/>
            <person name="Tirone M."/>
            <person name="Mauro R."/>
            <person name="Lo Monaco A."/>
            <person name="Mauromicale G."/>
            <person name="Faccioli P."/>
            <person name="Cattivelli L."/>
            <person name="Rieseberg L."/>
            <person name="Michelmore R."/>
            <person name="Lanteri S."/>
        </authorList>
    </citation>
    <scope>NUCLEOTIDE SEQUENCE [LARGE SCALE GENOMIC DNA]</scope>
    <source>
        <strain evidence="8">2C</strain>
    </source>
</reference>
<dbReference type="STRING" id="59895.A0A103Y8H0"/>
<dbReference type="GO" id="GO:0006888">
    <property type="term" value="P:endoplasmic reticulum to Golgi vesicle-mediated transport"/>
    <property type="evidence" value="ECO:0007669"/>
    <property type="project" value="TreeGrafter"/>
</dbReference>
<evidence type="ECO:0000256" key="7">
    <source>
        <dbReference type="SAM" id="MobiDB-lite"/>
    </source>
</evidence>
<comment type="subcellular location">
    <subcellularLocation>
        <location evidence="5 6">Cytoplasm</location>
    </subcellularLocation>
    <subcellularLocation>
        <location evidence="5 6">Cytoplasmic vesicle</location>
        <location evidence="5 6">COPI-coated vesicle membrane</location>
        <topology evidence="5 6">Peripheral membrane protein</topology>
        <orientation evidence="5 6">Cytoplasmic side</orientation>
    </subcellularLocation>
    <subcellularLocation>
        <location evidence="5 6">Golgi apparatus membrane</location>
        <topology evidence="5 6">Peripheral membrane protein</topology>
        <orientation evidence="5 6">Cytoplasmic side</orientation>
    </subcellularLocation>
</comment>
<organism evidence="8 9">
    <name type="scientific">Cynara cardunculus var. scolymus</name>
    <name type="common">Globe artichoke</name>
    <name type="synonym">Cynara scolymus</name>
    <dbReference type="NCBI Taxonomy" id="59895"/>
    <lineage>
        <taxon>Eukaryota</taxon>
        <taxon>Viridiplantae</taxon>
        <taxon>Streptophyta</taxon>
        <taxon>Embryophyta</taxon>
        <taxon>Tracheophyta</taxon>
        <taxon>Spermatophyta</taxon>
        <taxon>Magnoliopsida</taxon>
        <taxon>eudicotyledons</taxon>
        <taxon>Gunneridae</taxon>
        <taxon>Pentapetalae</taxon>
        <taxon>asterids</taxon>
        <taxon>campanulids</taxon>
        <taxon>Asterales</taxon>
        <taxon>Asteraceae</taxon>
        <taxon>Carduoideae</taxon>
        <taxon>Cardueae</taxon>
        <taxon>Carduinae</taxon>
        <taxon>Cynara</taxon>
    </lineage>
</organism>
<evidence type="ECO:0000256" key="1">
    <source>
        <dbReference type="ARBA" id="ARBA00010516"/>
    </source>
</evidence>
<dbReference type="PANTHER" id="PTHR10121:SF0">
    <property type="entry name" value="COATOMER SUBUNIT DELTA"/>
    <property type="match status" value="1"/>
</dbReference>
<keyword evidence="9" id="KW-1185">Reference proteome</keyword>
<dbReference type="PANTHER" id="PTHR10121">
    <property type="entry name" value="COATOMER SUBUNIT DELTA"/>
    <property type="match status" value="1"/>
</dbReference>
<keyword evidence="5" id="KW-0931">ER-Golgi transport</keyword>
<dbReference type="GO" id="GO:0006890">
    <property type="term" value="P:retrograde vesicle-mediated transport, Golgi to endoplasmic reticulum"/>
    <property type="evidence" value="ECO:0007669"/>
    <property type="project" value="UniProtKB-UniRule"/>
</dbReference>
<comment type="caution">
    <text evidence="8">The sequence shown here is derived from an EMBL/GenBank/DDBJ whole genome shotgun (WGS) entry which is preliminary data.</text>
</comment>
<name>A0A103Y8H0_CYNCS</name>
<keyword evidence="5" id="KW-0333">Golgi apparatus</keyword>
<comment type="function">
    <text evidence="5">The coatomer is a cytosolic protein complex that binds to dilysine motifs and reversibly associates with Golgi non-clathrin-coated vesicles, which further mediate biosynthetic protein transport from the ER, via the Golgi up to the trans Golgi network. Coatomer complex is required for budding from Golgi membranes, and is essential for the retrograde Golgi-to-ER transport of dilysine-tagged proteins.</text>
</comment>
<evidence type="ECO:0000256" key="2">
    <source>
        <dbReference type="ARBA" id="ARBA00022448"/>
    </source>
</evidence>
<dbReference type="GO" id="GO:0030126">
    <property type="term" value="C:COPI vesicle coat"/>
    <property type="evidence" value="ECO:0007669"/>
    <property type="project" value="UniProtKB-UniRule"/>
</dbReference>
<proteinExistence type="inferred from homology"/>
<protein>
    <recommendedName>
        <fullName evidence="5">Coatomer subunit delta</fullName>
    </recommendedName>
</protein>
<gene>
    <name evidence="8" type="ORF">Ccrd_017223</name>
</gene>
<dbReference type="AlphaFoldDB" id="A0A103Y8H0"/>
<keyword evidence="3 5" id="KW-0963">Cytoplasm</keyword>
<dbReference type="Gramene" id="KVI04460">
    <property type="protein sequence ID" value="KVI04460"/>
    <property type="gene ID" value="Ccrd_017223"/>
</dbReference>
<comment type="subunit">
    <text evidence="5">Oligomeric complex that consists of at least the alpha, beta, beta', gamma, delta, epsilon and zeta subunits.</text>
</comment>
<comment type="similarity">
    <text evidence="1 5">Belongs to the adaptor complexes medium subunit family. Delta-COP subfamily.</text>
</comment>
<evidence type="ECO:0000256" key="4">
    <source>
        <dbReference type="ARBA" id="ARBA00022927"/>
    </source>
</evidence>